<dbReference type="GO" id="GO:0090071">
    <property type="term" value="P:negative regulation of ribosome biogenesis"/>
    <property type="evidence" value="ECO:0007669"/>
    <property type="project" value="UniProtKB-UniRule"/>
</dbReference>
<comment type="similarity">
    <text evidence="1 2">Belongs to the Iojap/RsfS family.</text>
</comment>
<dbReference type="InterPro" id="IPR004394">
    <property type="entry name" value="Iojap/RsfS/C7orf30"/>
</dbReference>
<dbReference type="AlphaFoldDB" id="A0A1S1V8Q0"/>
<protein>
    <recommendedName>
        <fullName evidence="2">Ribosomal silencing factor RsfS</fullName>
    </recommendedName>
</protein>
<dbReference type="GO" id="GO:0005737">
    <property type="term" value="C:cytoplasm"/>
    <property type="evidence" value="ECO:0007669"/>
    <property type="project" value="UniProtKB-SubCell"/>
</dbReference>
<evidence type="ECO:0000313" key="4">
    <source>
        <dbReference type="Proteomes" id="UP000180254"/>
    </source>
</evidence>
<dbReference type="Proteomes" id="UP000180254">
    <property type="component" value="Unassembled WGS sequence"/>
</dbReference>
<dbReference type="NCBIfam" id="TIGR00090">
    <property type="entry name" value="rsfS_iojap_ybeB"/>
    <property type="match status" value="1"/>
</dbReference>
<dbReference type="Gene3D" id="3.30.460.10">
    <property type="entry name" value="Beta Polymerase, domain 2"/>
    <property type="match status" value="1"/>
</dbReference>
<comment type="function">
    <text evidence="2">Functions as a ribosomal silencing factor. Interacts with ribosomal protein uL14 (rplN), blocking formation of intersubunit bridge B8. Prevents association of the 30S and 50S ribosomal subunits and the formation of functional ribosomes, thus repressing translation.</text>
</comment>
<comment type="subunit">
    <text evidence="2">Interacts with ribosomal protein uL14 (rplN).</text>
</comment>
<dbReference type="OrthoDB" id="9793681at2"/>
<dbReference type="GO" id="GO:0043023">
    <property type="term" value="F:ribosomal large subunit binding"/>
    <property type="evidence" value="ECO:0007669"/>
    <property type="project" value="TreeGrafter"/>
</dbReference>
<comment type="subcellular location">
    <subcellularLocation>
        <location evidence="2">Cytoplasm</location>
    </subcellularLocation>
</comment>
<proteinExistence type="inferred from homology"/>
<dbReference type="PANTHER" id="PTHR21043">
    <property type="entry name" value="IOJAP SUPERFAMILY ORTHOLOG"/>
    <property type="match status" value="1"/>
</dbReference>
<dbReference type="HAMAP" id="MF_01477">
    <property type="entry name" value="Iojap_RsfS"/>
    <property type="match status" value="1"/>
</dbReference>
<dbReference type="PANTHER" id="PTHR21043:SF0">
    <property type="entry name" value="MITOCHONDRIAL ASSEMBLY OF RIBOSOMAL LARGE SUBUNIT PROTEIN 1"/>
    <property type="match status" value="1"/>
</dbReference>
<keyword evidence="2" id="KW-0810">Translation regulation</keyword>
<evidence type="ECO:0000256" key="2">
    <source>
        <dbReference type="HAMAP-Rule" id="MF_01477"/>
    </source>
</evidence>
<keyword evidence="2" id="KW-0963">Cytoplasm</keyword>
<keyword evidence="2" id="KW-0678">Repressor</keyword>
<evidence type="ECO:0000256" key="1">
    <source>
        <dbReference type="ARBA" id="ARBA00010574"/>
    </source>
</evidence>
<dbReference type="GO" id="GO:0042256">
    <property type="term" value="P:cytosolic ribosome assembly"/>
    <property type="evidence" value="ECO:0007669"/>
    <property type="project" value="UniProtKB-UniRule"/>
</dbReference>
<dbReference type="Pfam" id="PF02410">
    <property type="entry name" value="RsfS"/>
    <property type="match status" value="1"/>
</dbReference>
<evidence type="ECO:0000313" key="3">
    <source>
        <dbReference type="EMBL" id="OHW62517.1"/>
    </source>
</evidence>
<dbReference type="EMBL" id="MKIE01000003">
    <property type="protein sequence ID" value="OHW62517.1"/>
    <property type="molecule type" value="Genomic_DNA"/>
</dbReference>
<keyword evidence="4" id="KW-1185">Reference proteome</keyword>
<gene>
    <name evidence="2 3" type="primary">rsfS</name>
    <name evidence="3" type="ORF">EUAN_10810</name>
</gene>
<dbReference type="STRING" id="39480.EUAN_10810"/>
<sequence>MELTKEVKLIVNAAQDKKAFDINVLNIAGLSSIADYFVVASGNNERQAVAIADEIEDRMSEIGLEPLNKEGHQTGRWVLLDYGDIIVHVFHREEREFYNLEKLWVDAESIEIEDII</sequence>
<dbReference type="GO" id="GO:0017148">
    <property type="term" value="P:negative regulation of translation"/>
    <property type="evidence" value="ECO:0007669"/>
    <property type="project" value="UniProtKB-UniRule"/>
</dbReference>
<dbReference type="RefSeq" id="WP_071062454.1">
    <property type="nucleotide sequence ID" value="NZ_MKIE01000003.1"/>
</dbReference>
<dbReference type="InterPro" id="IPR043519">
    <property type="entry name" value="NT_sf"/>
</dbReference>
<dbReference type="SUPFAM" id="SSF81301">
    <property type="entry name" value="Nucleotidyltransferase"/>
    <property type="match status" value="1"/>
</dbReference>
<name>A0A1S1V8Q0_9FIRM</name>
<organism evidence="3 4">
    <name type="scientific">Andreesenia angusta</name>
    <dbReference type="NCBI Taxonomy" id="39480"/>
    <lineage>
        <taxon>Bacteria</taxon>
        <taxon>Bacillati</taxon>
        <taxon>Bacillota</taxon>
        <taxon>Tissierellia</taxon>
        <taxon>Tissierellales</taxon>
        <taxon>Gottschalkiaceae</taxon>
        <taxon>Andreesenia</taxon>
    </lineage>
</organism>
<reference evidence="3 4" key="1">
    <citation type="submission" date="2016-09" db="EMBL/GenBank/DDBJ databases">
        <title>Genome sequence of Eubacterium angustum.</title>
        <authorList>
            <person name="Poehlein A."/>
            <person name="Daniel R."/>
        </authorList>
    </citation>
    <scope>NUCLEOTIDE SEQUENCE [LARGE SCALE GENOMIC DNA]</scope>
    <source>
        <strain evidence="3 4">DSM 1989</strain>
    </source>
</reference>
<accession>A0A1S1V8Q0</accession>
<comment type="caution">
    <text evidence="3">The sequence shown here is derived from an EMBL/GenBank/DDBJ whole genome shotgun (WGS) entry which is preliminary data.</text>
</comment>